<dbReference type="AlphaFoldDB" id="A0A8J3KEG7"/>
<dbReference type="PANTHER" id="PTHR10907:SF47">
    <property type="entry name" value="REGUCALCIN"/>
    <property type="match status" value="1"/>
</dbReference>
<keyword evidence="3" id="KW-0479">Metal-binding</keyword>
<dbReference type="Gene3D" id="2.120.10.30">
    <property type="entry name" value="TolB, C-terminal domain"/>
    <property type="match status" value="1"/>
</dbReference>
<dbReference type="SUPFAM" id="SSF63829">
    <property type="entry name" value="Calcium-dependent phosphotriesterase"/>
    <property type="match status" value="1"/>
</dbReference>
<accession>A0A8J3KEG7</accession>
<dbReference type="GO" id="GO:0019853">
    <property type="term" value="P:L-ascorbic acid biosynthetic process"/>
    <property type="evidence" value="ECO:0007669"/>
    <property type="project" value="TreeGrafter"/>
</dbReference>
<evidence type="ECO:0000313" key="5">
    <source>
        <dbReference type="EMBL" id="GIF94444.1"/>
    </source>
</evidence>
<feature type="binding site" evidence="3">
    <location>
        <position position="195"/>
    </location>
    <ligand>
        <name>a divalent metal cation</name>
        <dbReference type="ChEBI" id="CHEBI:60240"/>
    </ligand>
</feature>
<evidence type="ECO:0000256" key="3">
    <source>
        <dbReference type="PIRSR" id="PIRSR605511-2"/>
    </source>
</evidence>
<organism evidence="5 6">
    <name type="scientific">Catellatospora chokoriensis</name>
    <dbReference type="NCBI Taxonomy" id="310353"/>
    <lineage>
        <taxon>Bacteria</taxon>
        <taxon>Bacillati</taxon>
        <taxon>Actinomycetota</taxon>
        <taxon>Actinomycetes</taxon>
        <taxon>Micromonosporales</taxon>
        <taxon>Micromonosporaceae</taxon>
        <taxon>Catellatospora</taxon>
    </lineage>
</organism>
<evidence type="ECO:0000259" key="4">
    <source>
        <dbReference type="Pfam" id="PF08450"/>
    </source>
</evidence>
<evidence type="ECO:0000313" key="6">
    <source>
        <dbReference type="Proteomes" id="UP000619293"/>
    </source>
</evidence>
<feature type="domain" description="SMP-30/Gluconolactonase/LRE-like region" evidence="4">
    <location>
        <begin position="14"/>
        <end position="253"/>
    </location>
</feature>
<dbReference type="Pfam" id="PF08450">
    <property type="entry name" value="SGL"/>
    <property type="match status" value="1"/>
</dbReference>
<gene>
    <name evidence="5" type="ORF">Cch02nite_78880</name>
</gene>
<protein>
    <submittedName>
        <fullName evidence="5">Calcium-binding protein</fullName>
    </submittedName>
</protein>
<dbReference type="InterPro" id="IPR011042">
    <property type="entry name" value="6-blade_b-propeller_TolB-like"/>
</dbReference>
<feature type="active site" description="Proton donor/acceptor" evidence="2">
    <location>
        <position position="195"/>
    </location>
</feature>
<dbReference type="GO" id="GO:0005509">
    <property type="term" value="F:calcium ion binding"/>
    <property type="evidence" value="ECO:0007669"/>
    <property type="project" value="TreeGrafter"/>
</dbReference>
<name>A0A8J3KEG7_9ACTN</name>
<dbReference type="InterPro" id="IPR005511">
    <property type="entry name" value="SMP-30"/>
</dbReference>
<feature type="binding site" evidence="3">
    <location>
        <position position="98"/>
    </location>
    <ligand>
        <name>substrate</name>
    </ligand>
</feature>
<dbReference type="EMBL" id="BONG01000097">
    <property type="protein sequence ID" value="GIF94444.1"/>
    <property type="molecule type" value="Genomic_DNA"/>
</dbReference>
<dbReference type="GO" id="GO:0004341">
    <property type="term" value="F:gluconolactonase activity"/>
    <property type="evidence" value="ECO:0007669"/>
    <property type="project" value="TreeGrafter"/>
</dbReference>
<feature type="binding site" evidence="3">
    <location>
        <position position="147"/>
    </location>
    <ligand>
        <name>a divalent metal cation</name>
        <dbReference type="ChEBI" id="CHEBI:60240"/>
    </ligand>
</feature>
<evidence type="ECO:0000256" key="1">
    <source>
        <dbReference type="ARBA" id="ARBA00008853"/>
    </source>
</evidence>
<dbReference type="InterPro" id="IPR013658">
    <property type="entry name" value="SGL"/>
</dbReference>
<comment type="cofactor">
    <cofactor evidence="3">
        <name>Zn(2+)</name>
        <dbReference type="ChEBI" id="CHEBI:29105"/>
    </cofactor>
    <text evidence="3">Binds 1 divalent metal cation per subunit.</text>
</comment>
<sequence>MSDVEVFDSRRCELGEGPLYAHRDGRVWWVDILGSRVLWRSADGAESGELRTSAHVGAAVPVCGGGFVACLPAGPVRLLPGGGEQRLPGYPGDTDGLRSNDAKADPAGRLWLGTMAYDERPGAGALYRLDPGAAALTTVFTGLTISNGLGWSPDGATMYHVDTPTGRVDAYDYDLDTGQPGARRTLTEIDEGHPDGMCVDAEGGVWVALWAGGAVRRYTPDGRLDRVVALPTPLVTSCVFAGPRLDTLVITTASVGRPDDPHAGLVYAHQPVDVVGQPTDCFRG</sequence>
<keyword evidence="3" id="KW-0862">Zinc</keyword>
<feature type="binding site" evidence="3">
    <location>
        <position position="16"/>
    </location>
    <ligand>
        <name>a divalent metal cation</name>
        <dbReference type="ChEBI" id="CHEBI:60240"/>
    </ligand>
</feature>
<dbReference type="PANTHER" id="PTHR10907">
    <property type="entry name" value="REGUCALCIN"/>
    <property type="match status" value="1"/>
</dbReference>
<feature type="binding site" evidence="3">
    <location>
        <position position="118"/>
    </location>
    <ligand>
        <name>substrate</name>
    </ligand>
</feature>
<proteinExistence type="inferred from homology"/>
<dbReference type="Proteomes" id="UP000619293">
    <property type="component" value="Unassembled WGS sequence"/>
</dbReference>
<reference evidence="5 6" key="1">
    <citation type="submission" date="2021-01" db="EMBL/GenBank/DDBJ databases">
        <title>Whole genome shotgun sequence of Catellatospora chokoriensis NBRC 107358.</title>
        <authorList>
            <person name="Komaki H."/>
            <person name="Tamura T."/>
        </authorList>
    </citation>
    <scope>NUCLEOTIDE SEQUENCE [LARGE SCALE GENOMIC DNA]</scope>
    <source>
        <strain evidence="5 6">NBRC 107358</strain>
    </source>
</reference>
<dbReference type="RefSeq" id="WP_191840462.1">
    <property type="nucleotide sequence ID" value="NZ_BAAALB010000040.1"/>
</dbReference>
<feature type="binding site" evidence="3">
    <location>
        <position position="100"/>
    </location>
    <ligand>
        <name>substrate</name>
    </ligand>
</feature>
<comment type="similarity">
    <text evidence="1">Belongs to the SMP-30/CGR1 family.</text>
</comment>
<keyword evidence="6" id="KW-1185">Reference proteome</keyword>
<comment type="caution">
    <text evidence="5">The sequence shown here is derived from an EMBL/GenBank/DDBJ whole genome shotgun (WGS) entry which is preliminary data.</text>
</comment>
<dbReference type="PRINTS" id="PR01790">
    <property type="entry name" value="SMP30FAMILY"/>
</dbReference>
<evidence type="ECO:0000256" key="2">
    <source>
        <dbReference type="PIRSR" id="PIRSR605511-1"/>
    </source>
</evidence>